<dbReference type="GO" id="GO:0006487">
    <property type="term" value="P:protein N-linked glycosylation"/>
    <property type="evidence" value="ECO:0007669"/>
    <property type="project" value="TreeGrafter"/>
</dbReference>
<accession>A0A6C0EJJ5</accession>
<protein>
    <recommendedName>
        <fullName evidence="2">SIS domain-containing protein</fullName>
    </recommendedName>
</protein>
<dbReference type="GO" id="GO:0097367">
    <property type="term" value="F:carbohydrate derivative binding"/>
    <property type="evidence" value="ECO:0007669"/>
    <property type="project" value="InterPro"/>
</dbReference>
<dbReference type="GO" id="GO:0006047">
    <property type="term" value="P:UDP-N-acetylglucosamine metabolic process"/>
    <property type="evidence" value="ECO:0007669"/>
    <property type="project" value="TreeGrafter"/>
</dbReference>
<dbReference type="PANTHER" id="PTHR10937">
    <property type="entry name" value="GLUCOSAMINE--FRUCTOSE-6-PHOSPHATE AMINOTRANSFERASE, ISOMERIZING"/>
    <property type="match status" value="1"/>
</dbReference>
<dbReference type="GO" id="GO:0006002">
    <property type="term" value="P:fructose 6-phosphate metabolic process"/>
    <property type="evidence" value="ECO:0007669"/>
    <property type="project" value="TreeGrafter"/>
</dbReference>
<name>A0A6C0EJJ5_9ZZZZ</name>
<dbReference type="GO" id="GO:0004360">
    <property type="term" value="F:glutamine-fructose-6-phosphate transaminase (isomerizing) activity"/>
    <property type="evidence" value="ECO:0007669"/>
    <property type="project" value="TreeGrafter"/>
</dbReference>
<proteinExistence type="predicted"/>
<sequence length="173" mass="19496">MIGVINVVDSMIAREVHCGCYLNAGSEVAVASTKSFTSMVVVLSLIAIYFSQLHLINESVRKQYISDVCKLPDNVEQSIKHCNNALDKYVDIYTHSNNMFILGKSKEAAVAKEITYIHAEGYSSSSLKQGPFTLLNKHFPVILLAPNNEFYHKSLNIYEEIKSREAPNIIYYR</sequence>
<evidence type="ECO:0000313" key="1">
    <source>
        <dbReference type="EMBL" id="QHT28841.1"/>
    </source>
</evidence>
<dbReference type="Gene3D" id="3.40.50.10490">
    <property type="entry name" value="Glucose-6-phosphate isomerase like protein, domain 1"/>
    <property type="match status" value="2"/>
</dbReference>
<dbReference type="PANTHER" id="PTHR10937:SF0">
    <property type="entry name" value="GLUTAMINE--FRUCTOSE-6-PHOSPHATE TRANSAMINASE (ISOMERIZING)"/>
    <property type="match status" value="1"/>
</dbReference>
<organism evidence="1">
    <name type="scientific">viral metagenome</name>
    <dbReference type="NCBI Taxonomy" id="1070528"/>
    <lineage>
        <taxon>unclassified sequences</taxon>
        <taxon>metagenomes</taxon>
        <taxon>organismal metagenomes</taxon>
    </lineage>
</organism>
<reference evidence="1" key="1">
    <citation type="journal article" date="2020" name="Nature">
        <title>Giant virus diversity and host interactions through global metagenomics.</title>
        <authorList>
            <person name="Schulz F."/>
            <person name="Roux S."/>
            <person name="Paez-Espino D."/>
            <person name="Jungbluth S."/>
            <person name="Walsh D.A."/>
            <person name="Denef V.J."/>
            <person name="McMahon K.D."/>
            <person name="Konstantinidis K.T."/>
            <person name="Eloe-Fadrosh E.A."/>
            <person name="Kyrpides N.C."/>
            <person name="Woyke T."/>
        </authorList>
    </citation>
    <scope>NUCLEOTIDE SEQUENCE</scope>
    <source>
        <strain evidence="1">GVMAG-M-3300001351-8</strain>
    </source>
</reference>
<evidence type="ECO:0008006" key="2">
    <source>
        <dbReference type="Google" id="ProtNLM"/>
    </source>
</evidence>
<dbReference type="AlphaFoldDB" id="A0A6C0EJJ5"/>
<dbReference type="SUPFAM" id="SSF53697">
    <property type="entry name" value="SIS domain"/>
    <property type="match status" value="1"/>
</dbReference>
<dbReference type="EMBL" id="MN738865">
    <property type="protein sequence ID" value="QHT28841.1"/>
    <property type="molecule type" value="Genomic_DNA"/>
</dbReference>
<dbReference type="InterPro" id="IPR046348">
    <property type="entry name" value="SIS_dom_sf"/>
</dbReference>